<accession>A0A679KJE3</accession>
<organism evidence="1">
    <name type="scientific">Methylobacterium bullatum</name>
    <dbReference type="NCBI Taxonomy" id="570505"/>
    <lineage>
        <taxon>Bacteria</taxon>
        <taxon>Pseudomonadati</taxon>
        <taxon>Pseudomonadota</taxon>
        <taxon>Alphaproteobacteria</taxon>
        <taxon>Hyphomicrobiales</taxon>
        <taxon>Methylobacteriaceae</taxon>
        <taxon>Methylobacterium</taxon>
    </lineage>
</organism>
<protein>
    <submittedName>
        <fullName evidence="1">Uncharacterized protein</fullName>
    </submittedName>
</protein>
<sequence length="42" mass="4437">MIKILTAILSVFVVLALGACLTALTLPFRAVRGLVRSRALPA</sequence>
<geneLocation type="plasmid" evidence="1">
    <name>3</name>
</geneLocation>
<dbReference type="PROSITE" id="PS51257">
    <property type="entry name" value="PROKAR_LIPOPROTEIN"/>
    <property type="match status" value="1"/>
</dbReference>
<keyword evidence="1" id="KW-0614">Plasmid</keyword>
<dbReference type="EMBL" id="LR743512">
    <property type="protein sequence ID" value="CAA2145559.1"/>
    <property type="molecule type" value="Genomic_DNA"/>
</dbReference>
<dbReference type="RefSeq" id="WP_264483997.1">
    <property type="nucleotide sequence ID" value="NZ_LR743512.1"/>
</dbReference>
<gene>
    <name evidence="1" type="ORF">MBLL_04685</name>
</gene>
<dbReference type="AlphaFoldDB" id="A0A679KJE3"/>
<evidence type="ECO:0000313" key="1">
    <source>
        <dbReference type="EMBL" id="CAA2145559.1"/>
    </source>
</evidence>
<proteinExistence type="predicted"/>
<name>A0A679KJE3_9HYPH</name>
<reference evidence="1" key="1">
    <citation type="submission" date="2019-12" db="EMBL/GenBank/DDBJ databases">
        <authorList>
            <person name="Cremers G."/>
        </authorList>
    </citation>
    <scope>NUCLEOTIDE SEQUENCE</scope>
    <source>
        <strain evidence="1">Mbul2</strain>
        <plasmid evidence="1">3</plasmid>
    </source>
</reference>